<keyword evidence="2" id="KW-1185">Reference proteome</keyword>
<evidence type="ECO:0000313" key="1">
    <source>
        <dbReference type="EMBL" id="MVN79232.1"/>
    </source>
</evidence>
<gene>
    <name evidence="1" type="ORF">GO988_23110</name>
</gene>
<dbReference type="AlphaFoldDB" id="A0A7K1TLJ8"/>
<organism evidence="1 2">
    <name type="scientific">Hymenobacter ginkgonis</name>
    <dbReference type="NCBI Taxonomy" id="2682976"/>
    <lineage>
        <taxon>Bacteria</taxon>
        <taxon>Pseudomonadati</taxon>
        <taxon>Bacteroidota</taxon>
        <taxon>Cytophagia</taxon>
        <taxon>Cytophagales</taxon>
        <taxon>Hymenobacteraceae</taxon>
        <taxon>Hymenobacter</taxon>
    </lineage>
</organism>
<comment type="caution">
    <text evidence="1">The sequence shown here is derived from an EMBL/GenBank/DDBJ whole genome shotgun (WGS) entry which is preliminary data.</text>
</comment>
<evidence type="ECO:0000313" key="2">
    <source>
        <dbReference type="Proteomes" id="UP000441336"/>
    </source>
</evidence>
<dbReference type="Proteomes" id="UP000441336">
    <property type="component" value="Unassembled WGS sequence"/>
</dbReference>
<name>A0A7K1TLJ8_9BACT</name>
<dbReference type="EMBL" id="WQKZ01000012">
    <property type="protein sequence ID" value="MVN79232.1"/>
    <property type="molecule type" value="Genomic_DNA"/>
</dbReference>
<proteinExistence type="predicted"/>
<accession>A0A7K1TLJ8</accession>
<reference evidence="1 2" key="1">
    <citation type="submission" date="2019-12" db="EMBL/GenBank/DDBJ databases">
        <title>Hymenobacter sp. HMF4947 Genome sequencing and assembly.</title>
        <authorList>
            <person name="Kang H."/>
            <person name="Cha I."/>
            <person name="Kim H."/>
            <person name="Joh K."/>
        </authorList>
    </citation>
    <scope>NUCLEOTIDE SEQUENCE [LARGE SCALE GENOMIC DNA]</scope>
    <source>
        <strain evidence="1 2">HMF4947</strain>
    </source>
</reference>
<dbReference type="RefSeq" id="WP_157570009.1">
    <property type="nucleotide sequence ID" value="NZ_WQKZ01000012.1"/>
</dbReference>
<sequence>MKLPPRKEAAALQAIIDQGAAAPTEKPAVDTQAISSYTLRLYTTKLQQLTDARDARRIRHRAKSLPNASAISVHALILEGIDLLLKQEAKLAAKESAKQSTIK</sequence>
<protein>
    <submittedName>
        <fullName evidence="1">Uncharacterized protein</fullName>
    </submittedName>
</protein>